<gene>
    <name evidence="1" type="ORF">ACFODZ_08635</name>
</gene>
<reference evidence="2" key="1">
    <citation type="journal article" date="2019" name="Int. J. Syst. Evol. Microbiol.">
        <title>The Global Catalogue of Microorganisms (GCM) 10K type strain sequencing project: providing services to taxonomists for standard genome sequencing and annotation.</title>
        <authorList>
            <consortium name="The Broad Institute Genomics Platform"/>
            <consortium name="The Broad Institute Genome Sequencing Center for Infectious Disease"/>
            <person name="Wu L."/>
            <person name="Ma J."/>
        </authorList>
    </citation>
    <scope>NUCLEOTIDE SEQUENCE [LARGE SCALE GENOMIC DNA]</scope>
    <source>
        <strain evidence="2">KCTC 42953</strain>
    </source>
</reference>
<keyword evidence="2" id="KW-1185">Reference proteome</keyword>
<organism evidence="1 2">
    <name type="scientific">Marinicella sediminis</name>
    <dbReference type="NCBI Taxonomy" id="1792834"/>
    <lineage>
        <taxon>Bacteria</taxon>
        <taxon>Pseudomonadati</taxon>
        <taxon>Pseudomonadota</taxon>
        <taxon>Gammaproteobacteria</taxon>
        <taxon>Lysobacterales</taxon>
        <taxon>Marinicellaceae</taxon>
        <taxon>Marinicella</taxon>
    </lineage>
</organism>
<evidence type="ECO:0000313" key="1">
    <source>
        <dbReference type="EMBL" id="MFC3194303.1"/>
    </source>
</evidence>
<name>A0ABV7JDI9_9GAMM</name>
<comment type="caution">
    <text evidence="1">The sequence shown here is derived from an EMBL/GenBank/DDBJ whole genome shotgun (WGS) entry which is preliminary data.</text>
</comment>
<dbReference type="Proteomes" id="UP001595533">
    <property type="component" value="Unassembled WGS sequence"/>
</dbReference>
<evidence type="ECO:0000313" key="2">
    <source>
        <dbReference type="Proteomes" id="UP001595533"/>
    </source>
</evidence>
<dbReference type="RefSeq" id="WP_077410980.1">
    <property type="nucleotide sequence ID" value="NZ_JBHRTS010000004.1"/>
</dbReference>
<proteinExistence type="predicted"/>
<dbReference type="EMBL" id="JBHRTS010000004">
    <property type="protein sequence ID" value="MFC3194303.1"/>
    <property type="molecule type" value="Genomic_DNA"/>
</dbReference>
<accession>A0ABV7JDI9</accession>
<protein>
    <submittedName>
        <fullName evidence="1">Uncharacterized protein</fullName>
    </submittedName>
</protein>
<sequence length="156" mass="18323">MKKNLETNCDAACLKPGALIELLKISDQTLRYWRNHLDPRQDKHIFTGRDILMYSVFNLMIRAEQVQVRDLKGHNWAEVFNFCHKSSNQILLNSALVYDAYTKSLYIAKNESEIDLEDNWIHCVKFRVARKLILDALDNIVKKDNIVYINTYCSNR</sequence>